<dbReference type="InterPro" id="IPR029068">
    <property type="entry name" value="Glyas_Bleomycin-R_OHBP_Dase"/>
</dbReference>
<gene>
    <name evidence="2" type="ORF">H1D41_16990</name>
</gene>
<reference evidence="2" key="1">
    <citation type="submission" date="2020-10" db="EMBL/GenBank/DDBJ databases">
        <title>Paenihalocynthiibacter styelae gen. nov., sp. nov., isolated from stalked sea squirt Styela clava.</title>
        <authorList>
            <person name="Kim Y.-O."/>
            <person name="Yoon J.-H."/>
        </authorList>
    </citation>
    <scope>NUCLEOTIDE SEQUENCE</scope>
    <source>
        <strain evidence="2">MYP1-1</strain>
    </source>
</reference>
<keyword evidence="3" id="KW-1185">Reference proteome</keyword>
<dbReference type="SUPFAM" id="SSF54593">
    <property type="entry name" value="Glyoxalase/Bleomycin resistance protein/Dihydroxybiphenyl dioxygenase"/>
    <property type="match status" value="1"/>
</dbReference>
<dbReference type="Pfam" id="PF13468">
    <property type="entry name" value="Glyoxalase_3"/>
    <property type="match status" value="1"/>
</dbReference>
<feature type="domain" description="Glyoxalase-like" evidence="1">
    <location>
        <begin position="4"/>
        <end position="170"/>
    </location>
</feature>
<evidence type="ECO:0000313" key="2">
    <source>
        <dbReference type="EMBL" id="MBI1495341.1"/>
    </source>
</evidence>
<dbReference type="Gene3D" id="3.10.180.10">
    <property type="entry name" value="2,3-Dihydroxybiphenyl 1,2-Dioxygenase, domain 1"/>
    <property type="match status" value="1"/>
</dbReference>
<organism evidence="2 3">
    <name type="scientific">Halocynthiibacter styelae</name>
    <dbReference type="NCBI Taxonomy" id="2761955"/>
    <lineage>
        <taxon>Bacteria</taxon>
        <taxon>Pseudomonadati</taxon>
        <taxon>Pseudomonadota</taxon>
        <taxon>Alphaproteobacteria</taxon>
        <taxon>Rhodobacterales</taxon>
        <taxon>Paracoccaceae</taxon>
        <taxon>Halocynthiibacter</taxon>
    </lineage>
</organism>
<accession>A0A8J7LQN1</accession>
<dbReference type="EMBL" id="JADCKQ010000018">
    <property type="protein sequence ID" value="MBI1495341.1"/>
    <property type="molecule type" value="Genomic_DNA"/>
</dbReference>
<dbReference type="AlphaFoldDB" id="A0A8J7LQN1"/>
<proteinExistence type="predicted"/>
<evidence type="ECO:0000313" key="3">
    <source>
        <dbReference type="Proteomes" id="UP000640583"/>
    </source>
</evidence>
<protein>
    <submittedName>
        <fullName evidence="2">VOC family protein</fullName>
    </submittedName>
</protein>
<dbReference type="RefSeq" id="WP_228850046.1">
    <property type="nucleotide sequence ID" value="NZ_JADCKQ010000018.1"/>
</dbReference>
<comment type="caution">
    <text evidence="2">The sequence shown here is derived from an EMBL/GenBank/DDBJ whole genome shotgun (WGS) entry which is preliminary data.</text>
</comment>
<dbReference type="Proteomes" id="UP000640583">
    <property type="component" value="Unassembled WGS sequence"/>
</dbReference>
<sequence>MFTFDHIAIAAENLTEGVQYFEDSLGVKMAPGGEHVLMSTHNRLLGLKDGLYLEVIAINPDTPDPGRPRWFDLDNFRGAPRITNWILRCDDITDTIATLPIKAGEPVALSRGDLRWQMAVPADGKLPYDNMAPALIEWEGEAHPAKRLPQSGVRMTGFDIQHPEAQALKTLFGTTEGPALNFHTGDARFTAHFETLHGPRSLS</sequence>
<name>A0A8J7LQN1_9RHOB</name>
<evidence type="ECO:0000259" key="1">
    <source>
        <dbReference type="Pfam" id="PF13468"/>
    </source>
</evidence>
<dbReference type="InterPro" id="IPR025870">
    <property type="entry name" value="Glyoxalase-like_dom"/>
</dbReference>